<dbReference type="GO" id="GO:0005262">
    <property type="term" value="F:calcium channel activity"/>
    <property type="evidence" value="ECO:0007669"/>
    <property type="project" value="TreeGrafter"/>
</dbReference>
<dbReference type="InterPro" id="IPR002859">
    <property type="entry name" value="PKD/REJ-like"/>
</dbReference>
<dbReference type="Pfam" id="PF20519">
    <property type="entry name" value="Polycystin_dom"/>
    <property type="match status" value="2"/>
</dbReference>
<dbReference type="InterPro" id="IPR011042">
    <property type="entry name" value="6-blade_b-propeller_TolB-like"/>
</dbReference>
<reference evidence="9" key="1">
    <citation type="submission" date="2021-02" db="EMBL/GenBank/DDBJ databases">
        <authorList>
            <person name="Nowell W R."/>
        </authorList>
    </citation>
    <scope>NUCLEOTIDE SEQUENCE</scope>
</reference>
<keyword evidence="3 7" id="KW-0812">Transmembrane</keyword>
<evidence type="ECO:0000313" key="10">
    <source>
        <dbReference type="Proteomes" id="UP000663845"/>
    </source>
</evidence>
<dbReference type="PANTHER" id="PTHR10877:SF150">
    <property type="entry name" value="REJ DOMAIN-CONTAINING PROTEIN"/>
    <property type="match status" value="1"/>
</dbReference>
<evidence type="ECO:0000256" key="7">
    <source>
        <dbReference type="SAM" id="Phobius"/>
    </source>
</evidence>
<comment type="caution">
    <text evidence="9">The sequence shown here is derived from an EMBL/GenBank/DDBJ whole genome shotgun (WGS) entry which is preliminary data.</text>
</comment>
<feature type="domain" description="PLAT" evidence="8">
    <location>
        <begin position="268"/>
        <end position="387"/>
    </location>
</feature>
<evidence type="ECO:0000313" key="9">
    <source>
        <dbReference type="EMBL" id="CAF1001261.1"/>
    </source>
</evidence>
<name>A0A814GVH3_9BILA</name>
<evidence type="ECO:0000256" key="5">
    <source>
        <dbReference type="ARBA" id="ARBA00023136"/>
    </source>
</evidence>
<dbReference type="Pfam" id="PF01477">
    <property type="entry name" value="PLAT"/>
    <property type="match status" value="2"/>
</dbReference>
<keyword evidence="4 7" id="KW-1133">Transmembrane helix</keyword>
<dbReference type="SMART" id="SM00308">
    <property type="entry name" value="LH2"/>
    <property type="match status" value="2"/>
</dbReference>
<dbReference type="SUPFAM" id="SSF49723">
    <property type="entry name" value="Lipase/lipooxygenase domain (PLAT/LH2 domain)"/>
    <property type="match status" value="2"/>
</dbReference>
<feature type="transmembrane region" description="Helical" evidence="7">
    <location>
        <begin position="1978"/>
        <end position="1999"/>
    </location>
</feature>
<dbReference type="CDD" id="cd05819">
    <property type="entry name" value="NHL"/>
    <property type="match status" value="1"/>
</dbReference>
<evidence type="ECO:0000256" key="1">
    <source>
        <dbReference type="ARBA" id="ARBA00004141"/>
    </source>
</evidence>
<keyword evidence="5 7" id="KW-0472">Membrane</keyword>
<accession>A0A814GVH3</accession>
<evidence type="ECO:0000256" key="2">
    <source>
        <dbReference type="ARBA" id="ARBA00007200"/>
    </source>
</evidence>
<comment type="similarity">
    <text evidence="2">Belongs to the polycystin family.</text>
</comment>
<evidence type="ECO:0000259" key="8">
    <source>
        <dbReference type="PROSITE" id="PS50095"/>
    </source>
</evidence>
<comment type="caution">
    <text evidence="6">Lacks conserved residue(s) required for the propagation of feature annotation.</text>
</comment>
<dbReference type="InterPro" id="IPR046791">
    <property type="entry name" value="Polycystin_dom"/>
</dbReference>
<dbReference type="Pfam" id="PF02010">
    <property type="entry name" value="REJ"/>
    <property type="match status" value="1"/>
</dbReference>
<dbReference type="GO" id="GO:0050982">
    <property type="term" value="P:detection of mechanical stimulus"/>
    <property type="evidence" value="ECO:0007669"/>
    <property type="project" value="TreeGrafter"/>
</dbReference>
<feature type="transmembrane region" description="Helical" evidence="7">
    <location>
        <begin position="2183"/>
        <end position="2200"/>
    </location>
</feature>
<feature type="transmembrane region" description="Helical" evidence="7">
    <location>
        <begin position="2362"/>
        <end position="2383"/>
    </location>
</feature>
<sequence>MSNPIEIIIPRDPSLIIPSMVLQNVTSMNYTPHNQLFDFHYLNITSSLSISIHFEIQPLNISLAYLFIYKFDQLPQLNTSINNIDGWTLFCPLNLTNETLYKYFIDNQQTSDHQSIIYGLRELNSTEMMNTCSNTSISSLPITDQRFNFTSNYQLRIYTSGCYYLDKNNQWKSDGLTVGPLTNHYETQCFSTHLTSFAGGFVILPESINWNYVFANADFMKNKTIYLTVICVSVIYIILIIYARFKDKKDIEKLGVTPLPDNHRSDQYFYQIIVFTGQRKGAETNSNVHFIIYGDNDETHIRTLADSQRKILQRGGIDSFVMAVPESLGLLNCIRIWHDNTGKGSSSSWFLKYLIIRDLQTMEKFYFISQRWFAVEKDDAKIERILPVAGDIEKQQFSYILSKKAYHSVSDGHLWFSIFSRPPSNQFTRVQRSFSYNLPKFCSNVSWNLNAITFTNISTVGAYPTAIFINTNNTIYVANRANNKIQIWFNNSIAPTQTIYGGLSQPYSFFVTTNGDIYVDNGALNHRVDKWTSNGNASVPVMNVNTSCYGLFVDTTDTLYCSMYNFHQVVKRWLNDNSSTLTTAAGTGTAGNTSSMLHNPCGIYVNANFDLYVADYFNNRIQLFQSGQLNAITVAGTGSLNTTIALNEPTGIVLDADSYLFIADYLNNRIVGSDLNGFRCLVGCSGLSGSASNQLLCPASLGFDSYGNMFVSDLGNSRIQKFILSTNSCNEITSTVNPTTTENPKVQITSTQKVNSTEQLTTSKTLITNQTCFSPRITLIPSTSTLSSPIQFRRSQDFYIVSLIELNCNNLISIITHWTIKNCTSIFSNQIQLDSTIITTSTELYIPARTLVYGLYELKLIVTMVNMSSLTSTSSVYVQITPSGITANLIQYGTSMITRGSQQDLQFDPGTYSIDRDNNVLNATNWIYEYYCRIYGLYMFPNLQGSLLSIEDLRNDSSNPSCLSNRTGWKFSNSIKSSLTILSGSLQSNRTYQFMVYMENRRNSSLQATGYVLVKVEDTHPQMILISCVIWTLCIPNLEFQLLNPTTQVALFSICTGNCTIIQNITWNIYYGTMNSSSNYTKWILFNQTSSYENIWFFGMNTSNFTTTNQLFLSNPQINLWRFEVIYTFPSEISSSSLNFIINQPPVNGSCSITPLRGTTSSLFDISCPNWFDEDDIKDYSIYSWTNNLSEQTIIAYSLVSTFQVRLPLGDDQTSLVHLTVYIRDTLDCITKFNLSSVTVTSDSIGITSLLNDIQNSPNQLTTNPIIQLLASGNQNIIGQVITSISQQFNRMNNKNIDQAISNGVPSTSISISSLEDQNIQGSSILLNKSALIEFNNKLNMYANTREYLMQFITKLVITNSYSIQLQSSLLAQLTKATNQLTRTTLKSVSDKCYQLAIMLNSIKTNIPYEDVQSAATQLIQCAANPLSAVNGPLQQRISILDSDSTQATTFPSDCDTDLDFAWSNLNLFADGNDFSWGTIQKNRNIYYQKQLANQITNQMNDLKSLLTSSLNIYLNIGQNILINTSQVFMSLETKTNEFLSNKFPQSLNLTNNSKISIRSLIEPLASYDNTTYTNLSRLVTFSILDENENEVSIQTNMSHPIEIIIPRDPNIIIPPMILQNVTSMNSTPHNQLFDLHYLNITSSLSISIHFEIQSLNISLAYLFIYKFDQLPQLNTSINSIDGWTLFCPLNLSNETLYKYFIDNQQTFDHQSIIYGLRELNSTEMINTCSNTSINSAVIILIKNNQWKSDGLTVGPLTNHYETQCFSTHLTSFAGGFIILSESINWNYVFANADFMKNKTIYLTVNCVSVIYIILIMYARFKDKKDIEKLGVTPLPDNHQSDQYFYQIIVFTGQRQNAGTNSNVHFIVYGDNDETHIRTLADSQRKILQRVGIDSFIMAVPEPLGLLNCIHIWHDNTGKGSSSWFLQYIIIRDLQTMEKLYFICQRWFAVEKAYHSVSDGHLWFSIFSRPLSNQFTRVQRCTCCFVLFFISMFLNIMYYDLSAAAKTNNSTNTASLSFGSFYLNSQQVIIGIVVELFALISSLLLVQLFRRLQSRKKQISPLHQTLYKIRPDLNINEEKIKKKFSLSFPWWCIFIAYGLCIILVGLSIFLTQPLKIIGLTIFFAFFCQNSYDDKEANEYLNNHEEYLHLVKKKSLFTYRQPIRVNRLNESEINSARNERLKELLLYLCFITVLYIIIYSNRDLNSFLQVNHSRKFFFNSRQINCDYTKITTIYDYWNWSENNFITNIRAQQWYNNDPPRNLSGFINDKSNRLIGWATMRQLRVKSILCQVQNEITSTCQYDYNFHNEDKYSYKPGWKNSIIQNYSSSISQSFQYSTAYHSVADGHLWFSIFSRPPSNQFTRVQRCTCCFVLFFISMLLNIMYYDLSTEAKTNNSTNTASLSFGSFYLNSQQVIIGIVVELFALIPSLLIVQLFRRLQSRKKQISPLHQTLYKIKPDLNINEEKVKKKFSLSFPWWCIFVAYGLCIILVDLSIILTQPLKIIALAIFFACFCQNSSDDKEANEYLDNDEEYLHLIKNSLFTYRQPIHVDRLNETERNPARIERLKEILLYLCFITVLYIIIYSNRDLNSFLQVNHSRKFFFNSRQIDYDHWNWLENNFIENIRAQQWYNNDPPRNLSGFINDKSNRLISWATMRQLRVKSTLCQVQNEITSTCQYGYNFYNEDKYFYKPGWKNEIIQNYSSAISQSFQYSTSEDLNT</sequence>
<dbReference type="Gene3D" id="2.120.10.30">
    <property type="entry name" value="TolB, C-terminal domain"/>
    <property type="match status" value="2"/>
</dbReference>
<dbReference type="FunFam" id="2.60.60.20:FF:000022">
    <property type="entry name" value="Uncharacterized protein"/>
    <property type="match status" value="2"/>
</dbReference>
<dbReference type="InterPro" id="IPR036392">
    <property type="entry name" value="PLAT/LH2_dom_sf"/>
</dbReference>
<dbReference type="PANTHER" id="PTHR10877">
    <property type="entry name" value="POLYCYSTIN FAMILY MEMBER"/>
    <property type="match status" value="1"/>
</dbReference>
<dbReference type="PROSITE" id="PS50095">
    <property type="entry name" value="PLAT"/>
    <property type="match status" value="2"/>
</dbReference>
<dbReference type="Gene3D" id="2.60.60.20">
    <property type="entry name" value="PLAT/LH2 domain"/>
    <property type="match status" value="1"/>
</dbReference>
<dbReference type="InterPro" id="IPR001024">
    <property type="entry name" value="PLAT/LH2_dom"/>
</dbReference>
<protein>
    <recommendedName>
        <fullName evidence="8">PLAT domain-containing protein</fullName>
    </recommendedName>
</protein>
<evidence type="ECO:0000256" key="4">
    <source>
        <dbReference type="ARBA" id="ARBA00022989"/>
    </source>
</evidence>
<dbReference type="SUPFAM" id="SSF101898">
    <property type="entry name" value="NHL repeat"/>
    <property type="match status" value="1"/>
</dbReference>
<evidence type="ECO:0000256" key="3">
    <source>
        <dbReference type="ARBA" id="ARBA00022692"/>
    </source>
</evidence>
<gene>
    <name evidence="9" type="ORF">JYZ213_LOCUS16009</name>
</gene>
<feature type="transmembrane region" description="Helical" evidence="7">
    <location>
        <begin position="2088"/>
        <end position="2110"/>
    </location>
</feature>
<comment type="subcellular location">
    <subcellularLocation>
        <location evidence="1">Membrane</location>
        <topology evidence="1">Multi-pass membrane protein</topology>
    </subcellularLocation>
</comment>
<dbReference type="Proteomes" id="UP000663845">
    <property type="component" value="Unassembled WGS sequence"/>
</dbReference>
<feature type="transmembrane region" description="Helical" evidence="7">
    <location>
        <begin position="2472"/>
        <end position="2494"/>
    </location>
</feature>
<dbReference type="GO" id="GO:0016020">
    <property type="term" value="C:membrane"/>
    <property type="evidence" value="ECO:0007669"/>
    <property type="project" value="UniProtKB-SubCell"/>
</dbReference>
<dbReference type="InterPro" id="IPR051223">
    <property type="entry name" value="Polycystin"/>
</dbReference>
<feature type="transmembrane region" description="Helical" evidence="7">
    <location>
        <begin position="2566"/>
        <end position="2583"/>
    </location>
</feature>
<feature type="transmembrane region" description="Helical" evidence="7">
    <location>
        <begin position="2028"/>
        <end position="2049"/>
    </location>
</feature>
<evidence type="ECO:0000256" key="6">
    <source>
        <dbReference type="PROSITE-ProRule" id="PRU00152"/>
    </source>
</evidence>
<feature type="domain" description="PLAT" evidence="8">
    <location>
        <begin position="1844"/>
        <end position="1962"/>
    </location>
</feature>
<dbReference type="EMBL" id="CAJNOG010000142">
    <property type="protein sequence ID" value="CAF1001261.1"/>
    <property type="molecule type" value="Genomic_DNA"/>
</dbReference>
<organism evidence="9 10">
    <name type="scientific">Adineta steineri</name>
    <dbReference type="NCBI Taxonomy" id="433720"/>
    <lineage>
        <taxon>Eukaryota</taxon>
        <taxon>Metazoa</taxon>
        <taxon>Spiralia</taxon>
        <taxon>Gnathifera</taxon>
        <taxon>Rotifera</taxon>
        <taxon>Eurotatoria</taxon>
        <taxon>Bdelloidea</taxon>
        <taxon>Adinetida</taxon>
        <taxon>Adinetidae</taxon>
        <taxon>Adineta</taxon>
    </lineage>
</organism>
<proteinExistence type="inferred from homology"/>
<dbReference type="Gene3D" id="2.40.180.10">
    <property type="entry name" value="Catalase core domain"/>
    <property type="match status" value="1"/>
</dbReference>
<feature type="transmembrane region" description="Helical" evidence="7">
    <location>
        <begin position="2412"/>
        <end position="2433"/>
    </location>
</feature>
<feature type="transmembrane region" description="Helical" evidence="7">
    <location>
        <begin position="225"/>
        <end position="245"/>
    </location>
</feature>
<feature type="transmembrane region" description="Helical" evidence="7">
    <location>
        <begin position="1801"/>
        <end position="1819"/>
    </location>
</feature>